<reference evidence="1 2" key="1">
    <citation type="submission" date="2022-07" db="EMBL/GenBank/DDBJ databases">
        <title>Mucilaginibacter sp. JC4.</title>
        <authorList>
            <person name="Le V."/>
            <person name="Ko S.-R."/>
            <person name="Ahn C.-Y."/>
            <person name="Oh H.-M."/>
        </authorList>
    </citation>
    <scope>NUCLEOTIDE SEQUENCE [LARGE SCALE GENOMIC DNA]</scope>
    <source>
        <strain evidence="1 2">JC4</strain>
    </source>
</reference>
<dbReference type="Proteomes" id="UP001204376">
    <property type="component" value="Unassembled WGS sequence"/>
</dbReference>
<protein>
    <submittedName>
        <fullName evidence="1">Uncharacterized protein</fullName>
    </submittedName>
</protein>
<proteinExistence type="predicted"/>
<evidence type="ECO:0000313" key="1">
    <source>
        <dbReference type="EMBL" id="MCQ6957716.1"/>
    </source>
</evidence>
<name>A0ABT1SZD6_9SPHI</name>
<comment type="caution">
    <text evidence="1">The sequence shown here is derived from an EMBL/GenBank/DDBJ whole genome shotgun (WGS) entry which is preliminary data.</text>
</comment>
<dbReference type="RefSeq" id="WP_256537910.1">
    <property type="nucleotide sequence ID" value="NZ_JANHOH010000001.1"/>
</dbReference>
<sequence>MAGGIRVWLGTNNFSKTDAPYFPEITIVRDVPTDYTPYLINGLLEA</sequence>
<dbReference type="EMBL" id="JANHOH010000001">
    <property type="protein sequence ID" value="MCQ6957716.1"/>
    <property type="molecule type" value="Genomic_DNA"/>
</dbReference>
<organism evidence="1 2">
    <name type="scientific">Mucilaginibacter aquariorum</name>
    <dbReference type="NCBI Taxonomy" id="2967225"/>
    <lineage>
        <taxon>Bacteria</taxon>
        <taxon>Pseudomonadati</taxon>
        <taxon>Bacteroidota</taxon>
        <taxon>Sphingobacteriia</taxon>
        <taxon>Sphingobacteriales</taxon>
        <taxon>Sphingobacteriaceae</taxon>
        <taxon>Mucilaginibacter</taxon>
    </lineage>
</organism>
<gene>
    <name evidence="1" type="ORF">NPE20_07100</name>
</gene>
<evidence type="ECO:0000313" key="2">
    <source>
        <dbReference type="Proteomes" id="UP001204376"/>
    </source>
</evidence>
<keyword evidence="2" id="KW-1185">Reference proteome</keyword>
<accession>A0ABT1SZD6</accession>